<dbReference type="Gene3D" id="3.50.90.10">
    <property type="entry name" value="YerB-like"/>
    <property type="match status" value="1"/>
</dbReference>
<dbReference type="SUPFAM" id="SSF159774">
    <property type="entry name" value="YerB-like"/>
    <property type="match status" value="1"/>
</dbReference>
<evidence type="ECO:0000313" key="5">
    <source>
        <dbReference type="Proteomes" id="UP001597282"/>
    </source>
</evidence>
<evidence type="ECO:0000259" key="2">
    <source>
        <dbReference type="Pfam" id="PF11258"/>
    </source>
</evidence>
<dbReference type="Proteomes" id="UP001597282">
    <property type="component" value="Unassembled WGS sequence"/>
</dbReference>
<proteinExistence type="predicted"/>
<dbReference type="InterPro" id="IPR021416">
    <property type="entry name" value="DUF3048_N"/>
</dbReference>
<organism evidence="4 5">
    <name type="scientific">Kroppenstedtia sanguinis</name>
    <dbReference type="NCBI Taxonomy" id="1380684"/>
    <lineage>
        <taxon>Bacteria</taxon>
        <taxon>Bacillati</taxon>
        <taxon>Bacillota</taxon>
        <taxon>Bacilli</taxon>
        <taxon>Bacillales</taxon>
        <taxon>Thermoactinomycetaceae</taxon>
        <taxon>Kroppenstedtia</taxon>
    </lineage>
</organism>
<evidence type="ECO:0000256" key="1">
    <source>
        <dbReference type="SAM" id="MobiDB-lite"/>
    </source>
</evidence>
<sequence>MRYRVWVGVGVLLWMVAGCSLPGVLSPDKESDRERETQTTHPLTGEVMKQKAEGPLLMVMVNNHAQARPQSGLSQADLVAEVLAEGEITRFAAFYYGESKGVVGPVRSVRPYFLDLAQGPEAVVAHAGGSPKALLRIRKEGLPSLDGIHGDNRWFRRVDFRQSPHNLYTDLEQLWKGVKQKGVDESTVESPYIFNRNEPDKGRVASHIDLKYHRLYRVGYRYHPETGRYIRYTQGKKQVDREKGTPLAMDNLLVIRAPHRIIDSSGRREVGITNGGEGVLFRGGKAWPLRWEYRQGWILPLIDGKPAPFAPGKTWINVLPVEGGLEYSK</sequence>
<evidence type="ECO:0000313" key="4">
    <source>
        <dbReference type="EMBL" id="MFD1428569.1"/>
    </source>
</evidence>
<dbReference type="RefSeq" id="WP_380167584.1">
    <property type="nucleotide sequence ID" value="NZ_JBHTNU010000029.1"/>
</dbReference>
<feature type="region of interest" description="Disordered" evidence="1">
    <location>
        <begin position="25"/>
        <end position="46"/>
    </location>
</feature>
<reference evidence="5" key="1">
    <citation type="journal article" date="2019" name="Int. J. Syst. Evol. Microbiol.">
        <title>The Global Catalogue of Microorganisms (GCM) 10K type strain sequencing project: providing services to taxonomists for standard genome sequencing and annotation.</title>
        <authorList>
            <consortium name="The Broad Institute Genomics Platform"/>
            <consortium name="The Broad Institute Genome Sequencing Center for Infectious Disease"/>
            <person name="Wu L."/>
            <person name="Ma J."/>
        </authorList>
    </citation>
    <scope>NUCLEOTIDE SEQUENCE [LARGE SCALE GENOMIC DNA]</scope>
    <source>
        <strain evidence="5">S1</strain>
    </source>
</reference>
<evidence type="ECO:0000259" key="3">
    <source>
        <dbReference type="Pfam" id="PF17479"/>
    </source>
</evidence>
<dbReference type="PROSITE" id="PS51257">
    <property type="entry name" value="PROKAR_LIPOPROTEIN"/>
    <property type="match status" value="1"/>
</dbReference>
<feature type="domain" description="DUF3048" evidence="2">
    <location>
        <begin position="43"/>
        <end position="183"/>
    </location>
</feature>
<dbReference type="Pfam" id="PF17479">
    <property type="entry name" value="DUF3048_C"/>
    <property type="match status" value="1"/>
</dbReference>
<accession>A0ABW4CER1</accession>
<protein>
    <submittedName>
        <fullName evidence="4">DUF3048 domain-containing protein</fullName>
    </submittedName>
</protein>
<name>A0ABW4CER1_9BACL</name>
<dbReference type="Pfam" id="PF11258">
    <property type="entry name" value="DUF3048"/>
    <property type="match status" value="1"/>
</dbReference>
<keyword evidence="5" id="KW-1185">Reference proteome</keyword>
<dbReference type="InterPro" id="IPR023158">
    <property type="entry name" value="YerB-like_sf"/>
</dbReference>
<comment type="caution">
    <text evidence="4">The sequence shown here is derived from an EMBL/GenBank/DDBJ whole genome shotgun (WGS) entry which is preliminary data.</text>
</comment>
<gene>
    <name evidence="4" type="ORF">ACFQ4Y_16885</name>
</gene>
<dbReference type="EMBL" id="JBHTNU010000029">
    <property type="protein sequence ID" value="MFD1428569.1"/>
    <property type="molecule type" value="Genomic_DNA"/>
</dbReference>
<feature type="compositionally biased region" description="Basic and acidic residues" evidence="1">
    <location>
        <begin position="27"/>
        <end position="38"/>
    </location>
</feature>
<dbReference type="InterPro" id="IPR035328">
    <property type="entry name" value="DUF3048_C"/>
</dbReference>
<feature type="domain" description="DUF3048" evidence="3">
    <location>
        <begin position="208"/>
        <end position="316"/>
    </location>
</feature>